<name>A0A6A5QJI3_AMPQU</name>
<evidence type="ECO:0000313" key="2">
    <source>
        <dbReference type="EMBL" id="KAF1914217.1"/>
    </source>
</evidence>
<dbReference type="EMBL" id="ML979137">
    <property type="protein sequence ID" value="KAF1914217.1"/>
    <property type="molecule type" value="Genomic_DNA"/>
</dbReference>
<dbReference type="Proteomes" id="UP000800096">
    <property type="component" value="Unassembled WGS sequence"/>
</dbReference>
<reference evidence="2" key="1">
    <citation type="journal article" date="2020" name="Stud. Mycol.">
        <title>101 Dothideomycetes genomes: a test case for predicting lifestyles and emergence of pathogens.</title>
        <authorList>
            <person name="Haridas S."/>
            <person name="Albert R."/>
            <person name="Binder M."/>
            <person name="Bloem J."/>
            <person name="Labutti K."/>
            <person name="Salamov A."/>
            <person name="Andreopoulos B."/>
            <person name="Baker S."/>
            <person name="Barry K."/>
            <person name="Bills G."/>
            <person name="Bluhm B."/>
            <person name="Cannon C."/>
            <person name="Castanera R."/>
            <person name="Culley D."/>
            <person name="Daum C."/>
            <person name="Ezra D."/>
            <person name="Gonzalez J."/>
            <person name="Henrissat B."/>
            <person name="Kuo A."/>
            <person name="Liang C."/>
            <person name="Lipzen A."/>
            <person name="Lutzoni F."/>
            <person name="Magnuson J."/>
            <person name="Mondo S."/>
            <person name="Nolan M."/>
            <person name="Ohm R."/>
            <person name="Pangilinan J."/>
            <person name="Park H.-J."/>
            <person name="Ramirez L."/>
            <person name="Alfaro M."/>
            <person name="Sun H."/>
            <person name="Tritt A."/>
            <person name="Yoshinaga Y."/>
            <person name="Zwiers L.-H."/>
            <person name="Turgeon B."/>
            <person name="Goodwin S."/>
            <person name="Spatafora J."/>
            <person name="Crous P."/>
            <person name="Grigoriev I."/>
        </authorList>
    </citation>
    <scope>NUCLEOTIDE SEQUENCE</scope>
    <source>
        <strain evidence="2">HMLAC05119</strain>
    </source>
</reference>
<organism evidence="2 3">
    <name type="scientific">Ampelomyces quisqualis</name>
    <name type="common">Powdery mildew agent</name>
    <dbReference type="NCBI Taxonomy" id="50730"/>
    <lineage>
        <taxon>Eukaryota</taxon>
        <taxon>Fungi</taxon>
        <taxon>Dikarya</taxon>
        <taxon>Ascomycota</taxon>
        <taxon>Pezizomycotina</taxon>
        <taxon>Dothideomycetes</taxon>
        <taxon>Pleosporomycetidae</taxon>
        <taxon>Pleosporales</taxon>
        <taxon>Pleosporineae</taxon>
        <taxon>Phaeosphaeriaceae</taxon>
        <taxon>Ampelomyces</taxon>
    </lineage>
</organism>
<gene>
    <name evidence="2" type="ORF">BDU57DRAFT_519084</name>
</gene>
<evidence type="ECO:0000313" key="3">
    <source>
        <dbReference type="Proteomes" id="UP000800096"/>
    </source>
</evidence>
<proteinExistence type="predicted"/>
<accession>A0A6A5QJI3</accession>
<keyword evidence="3" id="KW-1185">Reference proteome</keyword>
<sequence length="141" mass="14941">MPQTQASTWRTATAWLAARRGATTALAAWRTVFGPANVIPCDASKPQSIKMFRVSTRVQALVALLDFKAKEACGCLKGCLCVPVAGAEKSTRLRAAPSRAPHRPVPGHHSPHRPCATKPLPAPLHVNPPSALPSPRTTQAA</sequence>
<dbReference type="AlphaFoldDB" id="A0A6A5QJI3"/>
<protein>
    <submittedName>
        <fullName evidence="2">Uncharacterized protein</fullName>
    </submittedName>
</protein>
<evidence type="ECO:0000256" key="1">
    <source>
        <dbReference type="SAM" id="MobiDB-lite"/>
    </source>
</evidence>
<feature type="region of interest" description="Disordered" evidence="1">
    <location>
        <begin position="91"/>
        <end position="141"/>
    </location>
</feature>
<feature type="compositionally biased region" description="Basic residues" evidence="1">
    <location>
        <begin position="100"/>
        <end position="112"/>
    </location>
</feature>